<dbReference type="InterPro" id="IPR010357">
    <property type="entry name" value="TXNDC17_dom"/>
</dbReference>
<dbReference type="AlphaFoldDB" id="A0A8S3Y4Z2"/>
<keyword evidence="4" id="KW-0963">Cytoplasm</keyword>
<organism evidence="8 9">
    <name type="scientific">Parnassius apollo</name>
    <name type="common">Apollo butterfly</name>
    <name type="synonym">Papilio apollo</name>
    <dbReference type="NCBI Taxonomy" id="110799"/>
    <lineage>
        <taxon>Eukaryota</taxon>
        <taxon>Metazoa</taxon>
        <taxon>Ecdysozoa</taxon>
        <taxon>Arthropoda</taxon>
        <taxon>Hexapoda</taxon>
        <taxon>Insecta</taxon>
        <taxon>Pterygota</taxon>
        <taxon>Neoptera</taxon>
        <taxon>Endopterygota</taxon>
        <taxon>Lepidoptera</taxon>
        <taxon>Glossata</taxon>
        <taxon>Ditrysia</taxon>
        <taxon>Papilionoidea</taxon>
        <taxon>Papilionidae</taxon>
        <taxon>Parnassiinae</taxon>
        <taxon>Parnassini</taxon>
        <taxon>Parnassius</taxon>
        <taxon>Parnassius</taxon>
    </lineage>
</organism>
<comment type="similarity">
    <text evidence="2">Belongs to the thioredoxin family.</text>
</comment>
<keyword evidence="6" id="KW-0676">Redox-active center</keyword>
<evidence type="ECO:0000313" key="9">
    <source>
        <dbReference type="Proteomes" id="UP000691718"/>
    </source>
</evidence>
<proteinExistence type="inferred from homology"/>
<evidence type="ECO:0000313" key="8">
    <source>
        <dbReference type="EMBL" id="CAG5051251.1"/>
    </source>
</evidence>
<protein>
    <recommendedName>
        <fullName evidence="3">Thioredoxin domain-containing protein 17</fullName>
    </recommendedName>
</protein>
<keyword evidence="5" id="KW-1015">Disulfide bond</keyword>
<evidence type="ECO:0000256" key="2">
    <source>
        <dbReference type="ARBA" id="ARBA00008987"/>
    </source>
</evidence>
<sequence>MLQFIQRYSVDTVSLSLLSLDINGFEEFTKYTETIDSKGPPVLFYFSGSKLPDGRSWCPDCVEAEPIIKAFLNELKKNVIFVYVDVGGREYWKDKACPFRTDNRTKLMVIPTIIKWNGVQRLEGSQCAKRELLQMMFEDDE</sequence>
<reference evidence="8" key="1">
    <citation type="submission" date="2021-04" db="EMBL/GenBank/DDBJ databases">
        <authorList>
            <person name="Tunstrom K."/>
        </authorList>
    </citation>
    <scope>NUCLEOTIDE SEQUENCE</scope>
</reference>
<dbReference type="GO" id="GO:0005829">
    <property type="term" value="C:cytosol"/>
    <property type="evidence" value="ECO:0007669"/>
    <property type="project" value="TreeGrafter"/>
</dbReference>
<keyword evidence="9" id="KW-1185">Reference proteome</keyword>
<dbReference type="FunFam" id="3.40.30.10:FF:000124">
    <property type="entry name" value="Thioredoxin domain-containing 17"/>
    <property type="match status" value="1"/>
</dbReference>
<dbReference type="OrthoDB" id="78947at2759"/>
<evidence type="ECO:0000256" key="4">
    <source>
        <dbReference type="ARBA" id="ARBA00022490"/>
    </source>
</evidence>
<dbReference type="GO" id="GO:0047134">
    <property type="term" value="F:protein-disulfide reductase [NAD(P)H] activity"/>
    <property type="evidence" value="ECO:0007669"/>
    <property type="project" value="InterPro"/>
</dbReference>
<dbReference type="CDD" id="cd02952">
    <property type="entry name" value="TRP14_like"/>
    <property type="match status" value="1"/>
</dbReference>
<comment type="caution">
    <text evidence="8">The sequence shown here is derived from an EMBL/GenBank/DDBJ whole genome shotgun (WGS) entry which is preliminary data.</text>
</comment>
<comment type="subcellular location">
    <subcellularLocation>
        <location evidence="1">Cytoplasm</location>
    </subcellularLocation>
</comment>
<feature type="domain" description="Thioredoxin" evidence="7">
    <location>
        <begin position="23"/>
        <end position="139"/>
    </location>
</feature>
<dbReference type="InterPro" id="IPR045108">
    <property type="entry name" value="TXNDC17-like"/>
</dbReference>
<evidence type="ECO:0000256" key="3">
    <source>
        <dbReference type="ARBA" id="ARBA00016949"/>
    </source>
</evidence>
<accession>A0A8S3Y4Z2</accession>
<dbReference type="Pfam" id="PF06110">
    <property type="entry name" value="TXD17-like_Trx"/>
    <property type="match status" value="1"/>
</dbReference>
<gene>
    <name evidence="8" type="ORF">PAPOLLO_LOCUS24997</name>
</gene>
<evidence type="ECO:0000256" key="5">
    <source>
        <dbReference type="ARBA" id="ARBA00023157"/>
    </source>
</evidence>
<dbReference type="EMBL" id="CAJQZP010001492">
    <property type="protein sequence ID" value="CAG5051251.1"/>
    <property type="molecule type" value="Genomic_DNA"/>
</dbReference>
<name>A0A8S3Y4Z2_PARAO</name>
<dbReference type="PANTHER" id="PTHR12452">
    <property type="entry name" value="42-9-9 PROTEIN-RELATED"/>
    <property type="match status" value="1"/>
</dbReference>
<evidence type="ECO:0000259" key="7">
    <source>
        <dbReference type="Pfam" id="PF06110"/>
    </source>
</evidence>
<evidence type="ECO:0000256" key="1">
    <source>
        <dbReference type="ARBA" id="ARBA00004496"/>
    </source>
</evidence>
<dbReference type="Proteomes" id="UP000691718">
    <property type="component" value="Unassembled WGS sequence"/>
</dbReference>
<dbReference type="PANTHER" id="PTHR12452:SF0">
    <property type="entry name" value="THIOREDOXIN DOMAIN-CONTAINING PROTEIN 17"/>
    <property type="match status" value="1"/>
</dbReference>
<evidence type="ECO:0000256" key="6">
    <source>
        <dbReference type="ARBA" id="ARBA00023284"/>
    </source>
</evidence>